<sequence length="402" mass="43323">MVGPGAASFGDEERAQILDVLQSGHLSRFGDLSDPRFKHKVFDLEREFAAFCGAPHAVATNSGTSALLVSLQALGIGEGDEVLVPGFTYVATYAAIVHARAVPVLVEIDESLTIDPKDLERKVTDKTKAVIAVHMLGNPCDMDAVTAAANRHGLHVIEDACQAAGASFRGRRVGSLGTLAAFSFNRYKVMSAGEGGMVTTSDPNLYERAFAIHDQGHTPLRSGKTQTNPSLIGQNLKMNELTGAVALAQLRKLDGILVALRERKKLLRSLIDDVEGVNPRRLNDDGECATFLTSVFDDRAHAASTAALLGVEPLSKTGWHNYRNMDHIRDHRTYRPGWSARSRFAQPGDLPRTDDLLSRSVNVAVGVTDNGLGSGFGITVRSTPEEIANVARRFSEAIRSGR</sequence>
<keyword evidence="4" id="KW-1185">Reference proteome</keyword>
<reference evidence="4" key="1">
    <citation type="submission" date="2017-06" db="EMBL/GenBank/DDBJ databases">
        <authorList>
            <person name="Varghese N."/>
            <person name="Submissions S."/>
        </authorList>
    </citation>
    <scope>NUCLEOTIDE SEQUENCE [LARGE SCALE GENOMIC DNA]</scope>
    <source>
        <strain evidence="4">JCM 23211</strain>
    </source>
</reference>
<evidence type="ECO:0000256" key="1">
    <source>
        <dbReference type="ARBA" id="ARBA00001933"/>
    </source>
</evidence>
<dbReference type="GO" id="GO:0008483">
    <property type="term" value="F:transaminase activity"/>
    <property type="evidence" value="ECO:0007669"/>
    <property type="project" value="TreeGrafter"/>
</dbReference>
<keyword evidence="2" id="KW-0663">Pyridoxal phosphate</keyword>
<accession>A0A239MZI9</accession>
<dbReference type="GO" id="GO:0030170">
    <property type="term" value="F:pyridoxal phosphate binding"/>
    <property type="evidence" value="ECO:0007669"/>
    <property type="project" value="TreeGrafter"/>
</dbReference>
<dbReference type="InterPro" id="IPR015424">
    <property type="entry name" value="PyrdxlP-dep_Trfase"/>
</dbReference>
<comment type="similarity">
    <text evidence="2">Belongs to the DegT/DnrJ/EryC1 family.</text>
</comment>
<dbReference type="PANTHER" id="PTHR30244">
    <property type="entry name" value="TRANSAMINASE"/>
    <property type="match status" value="1"/>
</dbReference>
<dbReference type="InterPro" id="IPR000653">
    <property type="entry name" value="DegT/StrS_aminotransferase"/>
</dbReference>
<organism evidence="3 4">
    <name type="scientific">Rhodococcoides kyotonense</name>
    <dbReference type="NCBI Taxonomy" id="398843"/>
    <lineage>
        <taxon>Bacteria</taxon>
        <taxon>Bacillati</taxon>
        <taxon>Actinomycetota</taxon>
        <taxon>Actinomycetes</taxon>
        <taxon>Mycobacteriales</taxon>
        <taxon>Nocardiaceae</taxon>
        <taxon>Rhodococcoides</taxon>
    </lineage>
</organism>
<evidence type="ECO:0000313" key="4">
    <source>
        <dbReference type="Proteomes" id="UP000198327"/>
    </source>
</evidence>
<evidence type="ECO:0000313" key="3">
    <source>
        <dbReference type="EMBL" id="SNT47920.1"/>
    </source>
</evidence>
<dbReference type="PANTHER" id="PTHR30244:SF34">
    <property type="entry name" value="DTDP-4-AMINO-4,6-DIDEOXYGALACTOSE TRANSAMINASE"/>
    <property type="match status" value="1"/>
</dbReference>
<comment type="cofactor">
    <cofactor evidence="1">
        <name>pyridoxal 5'-phosphate</name>
        <dbReference type="ChEBI" id="CHEBI:597326"/>
    </cofactor>
</comment>
<dbReference type="GO" id="GO:0000271">
    <property type="term" value="P:polysaccharide biosynthetic process"/>
    <property type="evidence" value="ECO:0007669"/>
    <property type="project" value="TreeGrafter"/>
</dbReference>
<dbReference type="EMBL" id="FZOW01000025">
    <property type="protein sequence ID" value="SNT47920.1"/>
    <property type="molecule type" value="Genomic_DNA"/>
</dbReference>
<dbReference type="InterPro" id="IPR015422">
    <property type="entry name" value="PyrdxlP-dep_Trfase_small"/>
</dbReference>
<evidence type="ECO:0000256" key="2">
    <source>
        <dbReference type="RuleBase" id="RU004508"/>
    </source>
</evidence>
<name>A0A239MZI9_9NOCA</name>
<dbReference type="Gene3D" id="3.40.640.10">
    <property type="entry name" value="Type I PLP-dependent aspartate aminotransferase-like (Major domain)"/>
    <property type="match status" value="1"/>
</dbReference>
<proteinExistence type="inferred from homology"/>
<dbReference type="InterPro" id="IPR015421">
    <property type="entry name" value="PyrdxlP-dep_Trfase_major"/>
</dbReference>
<dbReference type="Pfam" id="PF01041">
    <property type="entry name" value="DegT_DnrJ_EryC1"/>
    <property type="match status" value="1"/>
</dbReference>
<protein>
    <submittedName>
        <fullName evidence="3">dTDP-4-amino-4,6-dideoxygalactose transaminase</fullName>
    </submittedName>
</protein>
<dbReference type="AlphaFoldDB" id="A0A239MZI9"/>
<gene>
    <name evidence="3" type="ORF">SAMN05421642_12527</name>
</gene>
<dbReference type="Gene3D" id="3.90.1150.10">
    <property type="entry name" value="Aspartate Aminotransferase, domain 1"/>
    <property type="match status" value="1"/>
</dbReference>
<dbReference type="OrthoDB" id="9804264at2"/>
<dbReference type="SUPFAM" id="SSF53383">
    <property type="entry name" value="PLP-dependent transferases"/>
    <property type="match status" value="1"/>
</dbReference>
<dbReference type="CDD" id="cd00616">
    <property type="entry name" value="AHBA_syn"/>
    <property type="match status" value="1"/>
</dbReference>
<dbReference type="RefSeq" id="WP_089252124.1">
    <property type="nucleotide sequence ID" value="NZ_FZOW01000025.1"/>
</dbReference>
<dbReference type="Proteomes" id="UP000198327">
    <property type="component" value="Unassembled WGS sequence"/>
</dbReference>